<dbReference type="EMBL" id="JAUIZM010000009">
    <property type="protein sequence ID" value="KAK1364787.1"/>
    <property type="molecule type" value="Genomic_DNA"/>
</dbReference>
<comment type="caution">
    <text evidence="2">The sequence shown here is derived from an EMBL/GenBank/DDBJ whole genome shotgun (WGS) entry which is preliminary data.</text>
</comment>
<dbReference type="AlphaFoldDB" id="A0AAD8M9R7"/>
<dbReference type="InterPro" id="IPR036852">
    <property type="entry name" value="Peptidase_S8/S53_dom_sf"/>
</dbReference>
<dbReference type="Proteomes" id="UP001237642">
    <property type="component" value="Unassembled WGS sequence"/>
</dbReference>
<reference evidence="2" key="2">
    <citation type="submission" date="2023-05" db="EMBL/GenBank/DDBJ databases">
        <authorList>
            <person name="Schelkunov M.I."/>
        </authorList>
    </citation>
    <scope>NUCLEOTIDE SEQUENCE</scope>
    <source>
        <strain evidence="2">Hsosn_3</strain>
        <tissue evidence="2">Leaf</tissue>
    </source>
</reference>
<reference evidence="2" key="1">
    <citation type="submission" date="2023-02" db="EMBL/GenBank/DDBJ databases">
        <title>Genome of toxic invasive species Heracleum sosnowskyi carries increased number of genes despite the absence of recent whole-genome duplications.</title>
        <authorList>
            <person name="Schelkunov M."/>
            <person name="Shtratnikova V."/>
            <person name="Makarenko M."/>
            <person name="Klepikova A."/>
            <person name="Omelchenko D."/>
            <person name="Novikova G."/>
            <person name="Obukhova E."/>
            <person name="Bogdanov V."/>
            <person name="Penin A."/>
            <person name="Logacheva M."/>
        </authorList>
    </citation>
    <scope>NUCLEOTIDE SEQUENCE</scope>
    <source>
        <strain evidence="2">Hsosn_3</strain>
        <tissue evidence="2">Leaf</tissue>
    </source>
</reference>
<evidence type="ECO:0000313" key="3">
    <source>
        <dbReference type="Proteomes" id="UP001237642"/>
    </source>
</evidence>
<gene>
    <name evidence="2" type="ORF">POM88_040348</name>
</gene>
<proteinExistence type="predicted"/>
<protein>
    <submittedName>
        <fullName evidence="2">Uncharacterized protein</fullName>
    </submittedName>
</protein>
<dbReference type="GO" id="GO:0004252">
    <property type="term" value="F:serine-type endopeptidase activity"/>
    <property type="evidence" value="ECO:0007669"/>
    <property type="project" value="InterPro"/>
</dbReference>
<dbReference type="Gene3D" id="3.40.50.200">
    <property type="entry name" value="Peptidase S8/S53 domain"/>
    <property type="match status" value="1"/>
</dbReference>
<sequence length="147" mass="15732">MFHDSLFMTSVYLLHRIAVYKAIYPSLGTLTDLVATIDQATLDGVDILTLSIGPDEPPDDTLTFLSIFEIFIPWAVGVAASGTDRSYFCNLILGNGQRITGVGLSDVEELCENPTLKINVEELCDNSVEEGDESDGEGGEGGEGADP</sequence>
<keyword evidence="3" id="KW-1185">Reference proteome</keyword>
<organism evidence="2 3">
    <name type="scientific">Heracleum sosnowskyi</name>
    <dbReference type="NCBI Taxonomy" id="360622"/>
    <lineage>
        <taxon>Eukaryota</taxon>
        <taxon>Viridiplantae</taxon>
        <taxon>Streptophyta</taxon>
        <taxon>Embryophyta</taxon>
        <taxon>Tracheophyta</taxon>
        <taxon>Spermatophyta</taxon>
        <taxon>Magnoliopsida</taxon>
        <taxon>eudicotyledons</taxon>
        <taxon>Gunneridae</taxon>
        <taxon>Pentapetalae</taxon>
        <taxon>asterids</taxon>
        <taxon>campanulids</taxon>
        <taxon>Apiales</taxon>
        <taxon>Apiaceae</taxon>
        <taxon>Apioideae</taxon>
        <taxon>apioid superclade</taxon>
        <taxon>Tordylieae</taxon>
        <taxon>Tordyliinae</taxon>
        <taxon>Heracleum</taxon>
    </lineage>
</organism>
<evidence type="ECO:0000313" key="2">
    <source>
        <dbReference type="EMBL" id="KAK1364787.1"/>
    </source>
</evidence>
<feature type="region of interest" description="Disordered" evidence="1">
    <location>
        <begin position="125"/>
        <end position="147"/>
    </location>
</feature>
<dbReference type="GO" id="GO:0006508">
    <property type="term" value="P:proteolysis"/>
    <property type="evidence" value="ECO:0007669"/>
    <property type="project" value="InterPro"/>
</dbReference>
<accession>A0AAD8M9R7</accession>
<evidence type="ECO:0000256" key="1">
    <source>
        <dbReference type="SAM" id="MobiDB-lite"/>
    </source>
</evidence>
<name>A0AAD8M9R7_9APIA</name>
<dbReference type="SUPFAM" id="SSF52743">
    <property type="entry name" value="Subtilisin-like"/>
    <property type="match status" value="1"/>
</dbReference>